<organism evidence="2">
    <name type="scientific">uncultured Thermomicrobiales bacterium</name>
    <dbReference type="NCBI Taxonomy" id="1645740"/>
    <lineage>
        <taxon>Bacteria</taxon>
        <taxon>Pseudomonadati</taxon>
        <taxon>Thermomicrobiota</taxon>
        <taxon>Thermomicrobia</taxon>
        <taxon>Thermomicrobiales</taxon>
        <taxon>environmental samples</taxon>
    </lineage>
</organism>
<dbReference type="AlphaFoldDB" id="A0A6J4V0Q2"/>
<name>A0A6J4V0Q2_9BACT</name>
<accession>A0A6J4V0Q2</accession>
<proteinExistence type="predicted"/>
<protein>
    <submittedName>
        <fullName evidence="2">Uncharacterized protein</fullName>
    </submittedName>
</protein>
<evidence type="ECO:0000313" key="2">
    <source>
        <dbReference type="EMBL" id="CAA9564666.1"/>
    </source>
</evidence>
<sequence length="57" mass="5723">WAGIATGSRPSRTCGSSRTNGGDNRSTGSTSSCCSMMAPAGQSFSIAKVPPGMPRTT</sequence>
<feature type="non-terminal residue" evidence="2">
    <location>
        <position position="1"/>
    </location>
</feature>
<feature type="region of interest" description="Disordered" evidence="1">
    <location>
        <begin position="1"/>
        <end position="34"/>
    </location>
</feature>
<feature type="compositionally biased region" description="Polar residues" evidence="1">
    <location>
        <begin position="8"/>
        <end position="25"/>
    </location>
</feature>
<dbReference type="EMBL" id="CADCWI010000114">
    <property type="protein sequence ID" value="CAA9564666.1"/>
    <property type="molecule type" value="Genomic_DNA"/>
</dbReference>
<gene>
    <name evidence="2" type="ORF">AVDCRST_MAG43-2223</name>
</gene>
<evidence type="ECO:0000256" key="1">
    <source>
        <dbReference type="SAM" id="MobiDB-lite"/>
    </source>
</evidence>
<feature type="non-terminal residue" evidence="2">
    <location>
        <position position="57"/>
    </location>
</feature>
<reference evidence="2" key="1">
    <citation type="submission" date="2020-02" db="EMBL/GenBank/DDBJ databases">
        <authorList>
            <person name="Meier V. D."/>
        </authorList>
    </citation>
    <scope>NUCLEOTIDE SEQUENCE</scope>
    <source>
        <strain evidence="2">AVDCRST_MAG43</strain>
    </source>
</reference>